<reference evidence="1" key="1">
    <citation type="journal article" date="2012" name="PLoS ONE">
        <title>Gene sets for utilization of primary and secondary nutrition supplies in the distal gut of endangered iberian lynx.</title>
        <authorList>
            <person name="Alcaide M."/>
            <person name="Messina E."/>
            <person name="Richter M."/>
            <person name="Bargiela R."/>
            <person name="Peplies J."/>
            <person name="Huws S.A."/>
            <person name="Newbold C.J."/>
            <person name="Golyshin P.N."/>
            <person name="Simon M.A."/>
            <person name="Lopez G."/>
            <person name="Yakimov M.M."/>
            <person name="Ferrer M."/>
        </authorList>
    </citation>
    <scope>NUCLEOTIDE SEQUENCE</scope>
</reference>
<sequence>MFLQTVNVRFEIAVTVSICFGIDIVDKGSERHLRVDDKFPTAVKMQNDVRT</sequence>
<gene>
    <name evidence="1" type="ORF">EVA_14195</name>
</gene>
<protein>
    <submittedName>
        <fullName evidence="1">Uncharacterized protein</fullName>
    </submittedName>
</protein>
<dbReference type="EMBL" id="AMCI01004625">
    <property type="protein sequence ID" value="EJW97697.1"/>
    <property type="molecule type" value="Genomic_DNA"/>
</dbReference>
<evidence type="ECO:0000313" key="1">
    <source>
        <dbReference type="EMBL" id="EJW97697.1"/>
    </source>
</evidence>
<organism evidence="1">
    <name type="scientific">gut metagenome</name>
    <dbReference type="NCBI Taxonomy" id="749906"/>
    <lineage>
        <taxon>unclassified sequences</taxon>
        <taxon>metagenomes</taxon>
        <taxon>organismal metagenomes</taxon>
    </lineage>
</organism>
<dbReference type="AlphaFoldDB" id="J9G7E7"/>
<name>J9G7E7_9ZZZZ</name>
<accession>J9G7E7</accession>
<proteinExistence type="predicted"/>
<comment type="caution">
    <text evidence="1">The sequence shown here is derived from an EMBL/GenBank/DDBJ whole genome shotgun (WGS) entry which is preliminary data.</text>
</comment>